<keyword evidence="3" id="KW-1185">Reference proteome</keyword>
<dbReference type="Proteomes" id="UP000825729">
    <property type="component" value="Unassembled WGS sequence"/>
</dbReference>
<proteinExistence type="predicted"/>
<evidence type="ECO:0000313" key="2">
    <source>
        <dbReference type="EMBL" id="KAG9445779.1"/>
    </source>
</evidence>
<organism evidence="2 3">
    <name type="scientific">Aristolochia fimbriata</name>
    <name type="common">White veined hardy Dutchman's pipe vine</name>
    <dbReference type="NCBI Taxonomy" id="158543"/>
    <lineage>
        <taxon>Eukaryota</taxon>
        <taxon>Viridiplantae</taxon>
        <taxon>Streptophyta</taxon>
        <taxon>Embryophyta</taxon>
        <taxon>Tracheophyta</taxon>
        <taxon>Spermatophyta</taxon>
        <taxon>Magnoliopsida</taxon>
        <taxon>Magnoliidae</taxon>
        <taxon>Piperales</taxon>
        <taxon>Aristolochiaceae</taxon>
        <taxon>Aristolochia</taxon>
    </lineage>
</organism>
<comment type="caution">
    <text evidence="2">The sequence shown here is derived from an EMBL/GenBank/DDBJ whole genome shotgun (WGS) entry which is preliminary data.</text>
</comment>
<dbReference type="EMBL" id="JAINDJ010000005">
    <property type="protein sequence ID" value="KAG9445779.1"/>
    <property type="molecule type" value="Genomic_DNA"/>
</dbReference>
<evidence type="ECO:0000313" key="3">
    <source>
        <dbReference type="Proteomes" id="UP000825729"/>
    </source>
</evidence>
<sequence>MQNKWDESSQAMLPFSSNSLSFSERQQFSILGNCPSIEVLVSHGRVKSRIFPTFTRAVLSWGGPNLASSNYRFTRANGLWSGTPKAKSRRVKEKEALAQEIPTRGSRIHGGAYLGEVALKFCAFLNPFSISFNQFRYPKQSTRFLNCLSPTSESRIRRSPRHSVPERGDRPTAPYPKNTEKARGEIRKLKTLKRKKRRTEQRYLCRKSKIKTDMAIVNFFSYFNKS</sequence>
<evidence type="ECO:0000256" key="1">
    <source>
        <dbReference type="SAM" id="MobiDB-lite"/>
    </source>
</evidence>
<accession>A0AAV7EBZ5</accession>
<protein>
    <submittedName>
        <fullName evidence="2">Uncharacterized protein</fullName>
    </submittedName>
</protein>
<gene>
    <name evidence="2" type="ORF">H6P81_011907</name>
</gene>
<reference evidence="2 3" key="1">
    <citation type="submission" date="2021-07" db="EMBL/GenBank/DDBJ databases">
        <title>The Aristolochia fimbriata genome: insights into angiosperm evolution, floral development and chemical biosynthesis.</title>
        <authorList>
            <person name="Jiao Y."/>
        </authorList>
    </citation>
    <scope>NUCLEOTIDE SEQUENCE [LARGE SCALE GENOMIC DNA]</scope>
    <source>
        <strain evidence="2">IBCAS-2021</strain>
        <tissue evidence="2">Leaf</tissue>
    </source>
</reference>
<feature type="region of interest" description="Disordered" evidence="1">
    <location>
        <begin position="153"/>
        <end position="184"/>
    </location>
</feature>
<name>A0AAV7EBZ5_ARIFI</name>
<dbReference type="AlphaFoldDB" id="A0AAV7EBZ5"/>